<feature type="compositionally biased region" description="Low complexity" evidence="1">
    <location>
        <begin position="571"/>
        <end position="582"/>
    </location>
</feature>
<evidence type="ECO:0000313" key="3">
    <source>
        <dbReference type="Proteomes" id="UP000029060"/>
    </source>
</evidence>
<feature type="compositionally biased region" description="Low complexity" evidence="1">
    <location>
        <begin position="274"/>
        <end position="294"/>
    </location>
</feature>
<reference evidence="2 3" key="1">
    <citation type="submission" date="2014-03" db="EMBL/GenBank/DDBJ databases">
        <title>Genomics of Bifidobacteria.</title>
        <authorList>
            <person name="Ventura M."/>
            <person name="Milani C."/>
            <person name="Lugli G.A."/>
        </authorList>
    </citation>
    <scope>NUCLEOTIDE SEQUENCE [LARGE SCALE GENOMIC DNA]</scope>
    <source>
        <strain evidence="2 3">LMG 11341</strain>
    </source>
</reference>
<keyword evidence="3" id="KW-1185">Reference proteome</keyword>
<dbReference type="SUPFAM" id="SSF55486">
    <property type="entry name" value="Metalloproteases ('zincins'), catalytic domain"/>
    <property type="match status" value="2"/>
</dbReference>
<feature type="compositionally biased region" description="Polar residues" evidence="1">
    <location>
        <begin position="510"/>
        <end position="524"/>
    </location>
</feature>
<evidence type="ECO:0008006" key="4">
    <source>
        <dbReference type="Google" id="ProtNLM"/>
    </source>
</evidence>
<proteinExistence type="predicted"/>
<accession>A0A087BK82</accession>
<evidence type="ECO:0000256" key="1">
    <source>
        <dbReference type="SAM" id="MobiDB-lite"/>
    </source>
</evidence>
<protein>
    <recommendedName>
        <fullName evidence="4">Hydrolase</fullName>
    </recommendedName>
</protein>
<dbReference type="STRING" id="78345.BMERY_1624"/>
<gene>
    <name evidence="2" type="ORF">BMERY_1624</name>
</gene>
<dbReference type="OrthoDB" id="8478472at2"/>
<dbReference type="AlphaFoldDB" id="A0A087BK82"/>
<evidence type="ECO:0000313" key="2">
    <source>
        <dbReference type="EMBL" id="KFI71432.1"/>
    </source>
</evidence>
<dbReference type="EMBL" id="JGZC01000002">
    <property type="protein sequence ID" value="KFI71432.1"/>
    <property type="molecule type" value="Genomic_DNA"/>
</dbReference>
<dbReference type="Pfam" id="PF10103">
    <property type="entry name" value="Zincin_2"/>
    <property type="match status" value="2"/>
</dbReference>
<dbReference type="Gene3D" id="1.20.150.30">
    <property type="entry name" value="Zincin-like metallopeptidase, N-terminal domain"/>
    <property type="match status" value="1"/>
</dbReference>
<organism evidence="2 3">
    <name type="scientific">Bifidobacterium merycicum</name>
    <dbReference type="NCBI Taxonomy" id="78345"/>
    <lineage>
        <taxon>Bacteria</taxon>
        <taxon>Bacillati</taxon>
        <taxon>Actinomycetota</taxon>
        <taxon>Actinomycetes</taxon>
        <taxon>Bifidobacteriales</taxon>
        <taxon>Bifidobacteriaceae</taxon>
        <taxon>Bifidobacterium</taxon>
    </lineage>
</organism>
<feature type="region of interest" description="Disordered" evidence="1">
    <location>
        <begin position="494"/>
        <end position="527"/>
    </location>
</feature>
<name>A0A087BK82_9BIFI</name>
<feature type="compositionally biased region" description="Basic and acidic residues" evidence="1">
    <location>
        <begin position="584"/>
        <end position="605"/>
    </location>
</feature>
<comment type="caution">
    <text evidence="2">The sequence shown here is derived from an EMBL/GenBank/DDBJ whole genome shotgun (WGS) entry which is preliminary data.</text>
</comment>
<feature type="region of interest" description="Disordered" evidence="1">
    <location>
        <begin position="555"/>
        <end position="605"/>
    </location>
</feature>
<dbReference type="eggNOG" id="COG5282">
    <property type="taxonomic scope" value="Bacteria"/>
</dbReference>
<sequence>MDENAFHEWLITCFGKEQGEAAWQQISQLPESIREQLLSQDPSTLPNPAEVQQLMSMFTAGGLNTVNEMQQTVQDGPINVKLAKTLALQHANADGSRTSVSAEDGAAVRRAMSEANLWLDSACEFAPPAGEPQALTRAGWVEGTLDAWVKFAGPIASSMGDALASVISERLGDSFHGEIAGMFAGPVPIPIPENMKDPAQLIKLLGNTSFAMQLGHAAGVLSREVHGGFDQGIALLSNPAGALVAQNVEEYAKSLNSNVEDSFDSISEEALKNAGTDADTDGNGQAGAANAGDTPDGNDGNTAMDAQTEALFDEIVRPDPIPQGEVMTFLALREAAHARLFSAVPWLTPRFEALIGKYARGISIDLDAMEEQLRDVEGFDPDSISGAVDLTKVGIPDTPEQRQAMASIESMLALVEGWVDCVVWRAGMAHLPHIEQLSEMARRERATGGPAERTFESLLGMELRPKRMREAADLWSMITSADGAEARDAMWAHPDLLPSLDGGEDGSGQTGTSQSPTDQPSSGNDWDAELSKLLGEEGDAGTDGEQADFSASETMKHYGNGVPTIWHRRNPVSVLSSSLPSSPERPERPEPLKQPERPKQPERLE</sequence>
<dbReference type="Proteomes" id="UP000029060">
    <property type="component" value="Unassembled WGS sequence"/>
</dbReference>
<dbReference type="PANTHER" id="PTHR39420:SF2">
    <property type="entry name" value="HYDROLASE"/>
    <property type="match status" value="1"/>
</dbReference>
<dbReference type="InterPro" id="IPR042271">
    <property type="entry name" value="Zinicin_2_N"/>
</dbReference>
<dbReference type="RefSeq" id="WP_081888375.1">
    <property type="nucleotide sequence ID" value="NZ_JGZC01000002.1"/>
</dbReference>
<dbReference type="InterPro" id="IPR018766">
    <property type="entry name" value="Zinicin_2"/>
</dbReference>
<dbReference type="NCBIfam" id="TIGR03624">
    <property type="entry name" value="putative hydrolase"/>
    <property type="match status" value="1"/>
</dbReference>
<feature type="region of interest" description="Disordered" evidence="1">
    <location>
        <begin position="274"/>
        <end position="303"/>
    </location>
</feature>
<dbReference type="PANTHER" id="PTHR39420">
    <property type="match status" value="1"/>
</dbReference>